<dbReference type="Proteomes" id="UP000295023">
    <property type="component" value="Unassembled WGS sequence"/>
</dbReference>
<dbReference type="EMBL" id="SKBM01000032">
    <property type="protein sequence ID" value="TCZ54615.1"/>
    <property type="molecule type" value="Genomic_DNA"/>
</dbReference>
<feature type="domain" description="Bacterial virulence protein VirB8" evidence="6">
    <location>
        <begin position="42"/>
        <end position="249"/>
    </location>
</feature>
<feature type="transmembrane region" description="Helical" evidence="5">
    <location>
        <begin position="46"/>
        <end position="70"/>
    </location>
</feature>
<keyword evidence="8" id="KW-1185">Reference proteome</keyword>
<dbReference type="RefSeq" id="WP_132295596.1">
    <property type="nucleotide sequence ID" value="NZ_SKBM01000032.1"/>
</dbReference>
<evidence type="ECO:0000313" key="7">
    <source>
        <dbReference type="EMBL" id="TCZ54615.1"/>
    </source>
</evidence>
<gene>
    <name evidence="7" type="ORF">EXY23_23370</name>
</gene>
<dbReference type="InterPro" id="IPR032710">
    <property type="entry name" value="NTF2-like_dom_sf"/>
</dbReference>
<evidence type="ECO:0000256" key="1">
    <source>
        <dbReference type="ARBA" id="ARBA00004167"/>
    </source>
</evidence>
<evidence type="ECO:0000256" key="3">
    <source>
        <dbReference type="ARBA" id="ARBA00022989"/>
    </source>
</evidence>
<dbReference type="OrthoDB" id="7366154at2"/>
<dbReference type="InterPro" id="IPR007430">
    <property type="entry name" value="VirB8"/>
</dbReference>
<reference evidence="7 8" key="1">
    <citation type="submission" date="2019-03" db="EMBL/GenBank/DDBJ databases">
        <title>Paracraurococcus aquatilis NE82 genome sequence.</title>
        <authorList>
            <person name="Zhao Y."/>
            <person name="Du Z."/>
        </authorList>
    </citation>
    <scope>NUCLEOTIDE SEQUENCE [LARGE SCALE GENOMIC DNA]</scope>
    <source>
        <strain evidence="7 8">NE82</strain>
    </source>
</reference>
<comment type="caution">
    <text evidence="7">The sequence shown here is derived from an EMBL/GenBank/DDBJ whole genome shotgun (WGS) entry which is preliminary data.</text>
</comment>
<organism evidence="7 8">
    <name type="scientific">Roseicella aquatilis</name>
    <dbReference type="NCBI Taxonomy" id="2527868"/>
    <lineage>
        <taxon>Bacteria</taxon>
        <taxon>Pseudomonadati</taxon>
        <taxon>Pseudomonadota</taxon>
        <taxon>Alphaproteobacteria</taxon>
        <taxon>Acetobacterales</taxon>
        <taxon>Roseomonadaceae</taxon>
        <taxon>Roseicella</taxon>
    </lineage>
</organism>
<accession>A0A4R4D3R1</accession>
<keyword evidence="2 5" id="KW-0812">Transmembrane</keyword>
<sequence>MSAPLRLRPGVWPAEPLSPEAAQQFLADAAARADEVRRTGLAFRRAGWIVGTFGALLGLAGIGVAATVVLRAEPARLDFALLDRETGAVSPTLAARDAPRAFTDHTARQYLRRFVEACDGYAPTPNPTTLQRDLHRCAILLTEPMQERFRAGVARSNPESPLVTLGRSGVRTTEGFHYFKYPSEGRTQTWRVQYTRVETRIGAGGPGVTTRTPMTAMVNFQWRPELPQLAEDRDWNTAGMQVVTYSIEPDSGR</sequence>
<evidence type="ECO:0000256" key="2">
    <source>
        <dbReference type="ARBA" id="ARBA00022692"/>
    </source>
</evidence>
<evidence type="ECO:0000259" key="6">
    <source>
        <dbReference type="Pfam" id="PF04335"/>
    </source>
</evidence>
<keyword evidence="3 5" id="KW-1133">Transmembrane helix</keyword>
<protein>
    <submittedName>
        <fullName evidence="7">Type IV secretion system protein</fullName>
    </submittedName>
</protein>
<dbReference type="Gene3D" id="3.10.450.230">
    <property type="entry name" value="VirB8 protein"/>
    <property type="match status" value="1"/>
</dbReference>
<dbReference type="AlphaFoldDB" id="A0A4R4D3R1"/>
<dbReference type="SUPFAM" id="SSF54427">
    <property type="entry name" value="NTF2-like"/>
    <property type="match status" value="1"/>
</dbReference>
<evidence type="ECO:0000313" key="8">
    <source>
        <dbReference type="Proteomes" id="UP000295023"/>
    </source>
</evidence>
<dbReference type="CDD" id="cd16424">
    <property type="entry name" value="VirB8"/>
    <property type="match status" value="1"/>
</dbReference>
<keyword evidence="4 5" id="KW-0472">Membrane</keyword>
<evidence type="ECO:0000256" key="4">
    <source>
        <dbReference type="ARBA" id="ARBA00023136"/>
    </source>
</evidence>
<dbReference type="Pfam" id="PF04335">
    <property type="entry name" value="VirB8"/>
    <property type="match status" value="1"/>
</dbReference>
<proteinExistence type="predicted"/>
<evidence type="ECO:0000256" key="5">
    <source>
        <dbReference type="SAM" id="Phobius"/>
    </source>
</evidence>
<name>A0A4R4D3R1_9PROT</name>
<comment type="subcellular location">
    <subcellularLocation>
        <location evidence="1">Membrane</location>
        <topology evidence="1">Single-pass membrane protein</topology>
    </subcellularLocation>
</comment>
<dbReference type="GO" id="GO:0016020">
    <property type="term" value="C:membrane"/>
    <property type="evidence" value="ECO:0007669"/>
    <property type="project" value="UniProtKB-SubCell"/>
</dbReference>